<reference evidence="2" key="1">
    <citation type="submission" date="2017-01" db="EMBL/GenBank/DDBJ databases">
        <title>Genome sequence of Rouxiella sp. ERMR1:05.</title>
        <authorList>
            <person name="Kumar R."/>
            <person name="Singh D."/>
            <person name="Kumar S."/>
        </authorList>
    </citation>
    <scope>NUCLEOTIDE SEQUENCE [LARGE SCALE GENOMIC DNA]</scope>
    <source>
        <strain evidence="2">ERMR1:05</strain>
    </source>
</reference>
<dbReference type="GO" id="GO:0005975">
    <property type="term" value="P:carbohydrate metabolic process"/>
    <property type="evidence" value="ECO:0007669"/>
    <property type="project" value="InterPro"/>
</dbReference>
<sequence>MIGILYSWKDQNIGELVLAAVRRSVTSSGAYSIAPGDISKNNFILAINPDESLGEKLINWLSVGRRKLILFGRLPECLLSHLNITSSEWPEPTDKWARSPVAKSGQYAESKAFIHYLPSAVLPGAQSWNRALERFDFTDEWNNLGFGAVRAEGSVWSVTAALRAPEAAEIANIQVDGQVLTTYCALFDEQETSLLWVNREAGFIDSFEWRFIEAFISNWRHDILPCRPVLSEIPFGHDTAITMRLDCDEDIASAEQLWAAYREAGVPLSLALHTNNFPNDKHAAFLETFIASGGAILSHTATHAPNWGGSYEAAHWEGTESRNKIENVTGILVDYAVSPFHQSPDYALAALCDVGYLGCIGGIIRNDPEFLIARGGELARLPAGFVGHSQQSMMHGDCMLAEGDPLAIFKQAFDRAFETRTLFGYLDHPFSERYQYGWIDEQSRITAHQDLISYIRENSEHPLFLDECQALDFLRARAEIQFCHRDGALVVSAPKAKHNFRFAAEFCGSLYEITDGFVLP</sequence>
<dbReference type="InterPro" id="IPR011330">
    <property type="entry name" value="Glyco_hydro/deAcase_b/a-brl"/>
</dbReference>
<dbReference type="KEGG" id="rox:BV494_19880"/>
<dbReference type="AlphaFoldDB" id="A0A2L1UVS1"/>
<dbReference type="SUPFAM" id="SSF88713">
    <property type="entry name" value="Glycoside hydrolase/deacetylase"/>
    <property type="match status" value="1"/>
</dbReference>
<name>A0A2L1UVS1_9GAMM</name>
<dbReference type="Proteomes" id="UP000239197">
    <property type="component" value="Chromosome"/>
</dbReference>
<dbReference type="Gene3D" id="3.20.20.370">
    <property type="entry name" value="Glycoside hydrolase/deacetylase"/>
    <property type="match status" value="1"/>
</dbReference>
<dbReference type="OrthoDB" id="8134758at2"/>
<proteinExistence type="predicted"/>
<keyword evidence="2" id="KW-1185">Reference proteome</keyword>
<evidence type="ECO:0000313" key="2">
    <source>
        <dbReference type="Proteomes" id="UP000239197"/>
    </source>
</evidence>
<dbReference type="EMBL" id="CP019062">
    <property type="protein sequence ID" value="AVF37030.1"/>
    <property type="molecule type" value="Genomic_DNA"/>
</dbReference>
<accession>A0A2L1UVS1</accession>
<dbReference type="RefSeq" id="WP_104924390.1">
    <property type="nucleotide sequence ID" value="NZ_CP019062.1"/>
</dbReference>
<organism evidence="1 2">
    <name type="scientific">Rahnella sikkimica</name>
    <dbReference type="NCBI Taxonomy" id="1805933"/>
    <lineage>
        <taxon>Bacteria</taxon>
        <taxon>Pseudomonadati</taxon>
        <taxon>Pseudomonadota</taxon>
        <taxon>Gammaproteobacteria</taxon>
        <taxon>Enterobacterales</taxon>
        <taxon>Yersiniaceae</taxon>
        <taxon>Rahnella</taxon>
    </lineage>
</organism>
<gene>
    <name evidence="1" type="ORF">BV494_19880</name>
</gene>
<protein>
    <submittedName>
        <fullName evidence="1">Polysaccharide deacetylase</fullName>
    </submittedName>
</protein>
<evidence type="ECO:0000313" key="1">
    <source>
        <dbReference type="EMBL" id="AVF37030.1"/>
    </source>
</evidence>